<evidence type="ECO:0000256" key="3">
    <source>
        <dbReference type="ARBA" id="ARBA00022448"/>
    </source>
</evidence>
<keyword evidence="3 11" id="KW-0813">Transport</keyword>
<dbReference type="InterPro" id="IPR050391">
    <property type="entry name" value="Mito_Metabolite_Transporter"/>
</dbReference>
<evidence type="ECO:0000256" key="2">
    <source>
        <dbReference type="ARBA" id="ARBA00006375"/>
    </source>
</evidence>
<keyword evidence="8" id="KW-0496">Mitochondrion</keyword>
<evidence type="ECO:0000256" key="11">
    <source>
        <dbReference type="RuleBase" id="RU000488"/>
    </source>
</evidence>
<dbReference type="PANTHER" id="PTHR45618">
    <property type="entry name" value="MITOCHONDRIAL DICARBOXYLATE CARRIER-RELATED"/>
    <property type="match status" value="1"/>
</dbReference>
<dbReference type="SUPFAM" id="SSF103506">
    <property type="entry name" value="Mitochondrial carrier"/>
    <property type="match status" value="1"/>
</dbReference>
<evidence type="ECO:0000256" key="1">
    <source>
        <dbReference type="ARBA" id="ARBA00004448"/>
    </source>
</evidence>
<keyword evidence="4 10" id="KW-0812">Transmembrane</keyword>
<evidence type="ECO:0000256" key="7">
    <source>
        <dbReference type="ARBA" id="ARBA00022989"/>
    </source>
</evidence>
<feature type="repeat" description="Solcar" evidence="10">
    <location>
        <begin position="12"/>
        <end position="97"/>
    </location>
</feature>
<name>L8H8V6_ACACF</name>
<dbReference type="KEGG" id="acan:ACA1_284210"/>
<evidence type="ECO:0000256" key="8">
    <source>
        <dbReference type="ARBA" id="ARBA00023128"/>
    </source>
</evidence>
<evidence type="ECO:0000256" key="5">
    <source>
        <dbReference type="ARBA" id="ARBA00022737"/>
    </source>
</evidence>
<evidence type="ECO:0000256" key="9">
    <source>
        <dbReference type="ARBA" id="ARBA00023136"/>
    </source>
</evidence>
<dbReference type="Proteomes" id="UP000011083">
    <property type="component" value="Unassembled WGS sequence"/>
</dbReference>
<reference evidence="13 14" key="1">
    <citation type="journal article" date="2013" name="Genome Biol.">
        <title>Genome of Acanthamoeba castellanii highlights extensive lateral gene transfer and early evolution of tyrosine kinase signaling.</title>
        <authorList>
            <person name="Clarke M."/>
            <person name="Lohan A.J."/>
            <person name="Liu B."/>
            <person name="Lagkouvardos I."/>
            <person name="Roy S."/>
            <person name="Zafar N."/>
            <person name="Bertelli C."/>
            <person name="Schilde C."/>
            <person name="Kianianmomeni A."/>
            <person name="Burglin T.R."/>
            <person name="Frech C."/>
            <person name="Turcotte B."/>
            <person name="Kopec K.O."/>
            <person name="Synnott J.M."/>
            <person name="Choo C."/>
            <person name="Paponov I."/>
            <person name="Finkler A."/>
            <person name="Soon Heng Tan C."/>
            <person name="Hutchins A.P."/>
            <person name="Weinmeier T."/>
            <person name="Rattei T."/>
            <person name="Chu J.S."/>
            <person name="Gimenez G."/>
            <person name="Irimia M."/>
            <person name="Rigden D.J."/>
            <person name="Fitzpatrick D.A."/>
            <person name="Lorenzo-Morales J."/>
            <person name="Bateman A."/>
            <person name="Chiu C.H."/>
            <person name="Tang P."/>
            <person name="Hegemann P."/>
            <person name="Fromm H."/>
            <person name="Raoult D."/>
            <person name="Greub G."/>
            <person name="Miranda-Saavedra D."/>
            <person name="Chen N."/>
            <person name="Nash P."/>
            <person name="Ginger M.L."/>
            <person name="Horn M."/>
            <person name="Schaap P."/>
            <person name="Caler L."/>
            <person name="Loftus B."/>
        </authorList>
    </citation>
    <scope>NUCLEOTIDE SEQUENCE [LARGE SCALE GENOMIC DNA]</scope>
    <source>
        <strain evidence="13 14">Neff</strain>
    </source>
</reference>
<keyword evidence="7 12" id="KW-1133">Transmembrane helix</keyword>
<protein>
    <submittedName>
        <fullName evidence="13">Oxoglutarate carrier, putative</fullName>
    </submittedName>
</protein>
<evidence type="ECO:0000256" key="6">
    <source>
        <dbReference type="ARBA" id="ARBA00022792"/>
    </source>
</evidence>
<accession>L8H8V6</accession>
<dbReference type="Gene3D" id="1.50.40.10">
    <property type="entry name" value="Mitochondrial carrier domain"/>
    <property type="match status" value="1"/>
</dbReference>
<feature type="transmembrane region" description="Helical" evidence="12">
    <location>
        <begin position="206"/>
        <end position="227"/>
    </location>
</feature>
<dbReference type="Pfam" id="PF00153">
    <property type="entry name" value="Mito_carr"/>
    <property type="match status" value="3"/>
</dbReference>
<evidence type="ECO:0000256" key="4">
    <source>
        <dbReference type="ARBA" id="ARBA00022692"/>
    </source>
</evidence>
<keyword evidence="14" id="KW-1185">Reference proteome</keyword>
<evidence type="ECO:0000313" key="14">
    <source>
        <dbReference type="Proteomes" id="UP000011083"/>
    </source>
</evidence>
<feature type="repeat" description="Solcar" evidence="10">
    <location>
        <begin position="108"/>
        <end position="199"/>
    </location>
</feature>
<proteinExistence type="inferred from homology"/>
<dbReference type="RefSeq" id="XP_004344906.1">
    <property type="nucleotide sequence ID" value="XM_004344856.1"/>
</dbReference>
<comment type="similarity">
    <text evidence="2 11">Belongs to the mitochondrial carrier (TC 2.A.29) family.</text>
</comment>
<evidence type="ECO:0000313" key="13">
    <source>
        <dbReference type="EMBL" id="ELR21163.1"/>
    </source>
</evidence>
<evidence type="ECO:0000256" key="12">
    <source>
        <dbReference type="SAM" id="Phobius"/>
    </source>
</evidence>
<dbReference type="GeneID" id="14922042"/>
<dbReference type="EMBL" id="KB007908">
    <property type="protein sequence ID" value="ELR21163.1"/>
    <property type="molecule type" value="Genomic_DNA"/>
</dbReference>
<gene>
    <name evidence="13" type="ORF">ACA1_284210</name>
</gene>
<dbReference type="OrthoDB" id="448427at2759"/>
<dbReference type="VEuPathDB" id="AmoebaDB:ACA1_284210"/>
<comment type="subcellular location">
    <subcellularLocation>
        <location evidence="1">Mitochondrion inner membrane</location>
        <topology evidence="1">Multi-pass membrane protein</topology>
    </subcellularLocation>
</comment>
<keyword evidence="6" id="KW-0999">Mitochondrion inner membrane</keyword>
<organism evidence="13 14">
    <name type="scientific">Acanthamoeba castellanii (strain ATCC 30010 / Neff)</name>
    <dbReference type="NCBI Taxonomy" id="1257118"/>
    <lineage>
        <taxon>Eukaryota</taxon>
        <taxon>Amoebozoa</taxon>
        <taxon>Discosea</taxon>
        <taxon>Longamoebia</taxon>
        <taxon>Centramoebida</taxon>
        <taxon>Acanthamoebidae</taxon>
        <taxon>Acanthamoeba</taxon>
    </lineage>
</organism>
<sequence length="297" mass="32194">MATGERKAGKGMQFLFGGLSGMLATCVVQPLDLVKTRMQLSGEGGGAKAHKTSFHAMANIARTEGPSSLYKGLSAGLLRQATYTTARLGMYSIINDWLVARNNGNAAIPFYQKLVAGMMAGGFGAVIGTPAEVALIRMTSDGRLPPEQRRGYKNVFDALLRICREEGAKQVLMKNLPLQDNVYTHFLARHDCDITNHHATMSSSPLTLLVSLASGFLATAVSIPVDITKTRIQTMKTINGVPEYSGVMDVLSKIVKTEGVTALWKGFTPYFLRLGPHTVLTFIALEQMNAAYNRFAM</sequence>
<dbReference type="InterPro" id="IPR018108">
    <property type="entry name" value="MCP_transmembrane"/>
</dbReference>
<evidence type="ECO:0000256" key="10">
    <source>
        <dbReference type="PROSITE-ProRule" id="PRU00282"/>
    </source>
</evidence>
<dbReference type="FunFam" id="1.50.40.10:FF:000009">
    <property type="entry name" value="Mitochondrial 2-oxoglutarate/malate carrier protein"/>
    <property type="match status" value="1"/>
</dbReference>
<dbReference type="InterPro" id="IPR023395">
    <property type="entry name" value="MCP_dom_sf"/>
</dbReference>
<dbReference type="GO" id="GO:0005743">
    <property type="term" value="C:mitochondrial inner membrane"/>
    <property type="evidence" value="ECO:0007669"/>
    <property type="project" value="UniProtKB-SubCell"/>
</dbReference>
<keyword evidence="9 10" id="KW-0472">Membrane</keyword>
<dbReference type="PROSITE" id="PS50920">
    <property type="entry name" value="SOLCAR"/>
    <property type="match status" value="3"/>
</dbReference>
<keyword evidence="5" id="KW-0677">Repeat</keyword>
<feature type="repeat" description="Solcar" evidence="10">
    <location>
        <begin position="202"/>
        <end position="291"/>
    </location>
</feature>
<dbReference type="AlphaFoldDB" id="L8H8V6"/>